<feature type="domain" description="Protein kinase" evidence="3">
    <location>
        <begin position="93"/>
        <end position="334"/>
    </location>
</feature>
<keyword evidence="5" id="KW-1185">Reference proteome</keyword>
<dbReference type="GO" id="GO:0005524">
    <property type="term" value="F:ATP binding"/>
    <property type="evidence" value="ECO:0007669"/>
    <property type="project" value="InterPro"/>
</dbReference>
<reference evidence="4 5" key="1">
    <citation type="journal article" date="2024" name="Nat. Commun.">
        <title>Phylogenomics reveals the evolutionary origins of lichenization in chlorophyte algae.</title>
        <authorList>
            <person name="Puginier C."/>
            <person name="Libourel C."/>
            <person name="Otte J."/>
            <person name="Skaloud P."/>
            <person name="Haon M."/>
            <person name="Grisel S."/>
            <person name="Petersen M."/>
            <person name="Berrin J.G."/>
            <person name="Delaux P.M."/>
            <person name="Dal Grande F."/>
            <person name="Keller J."/>
        </authorList>
    </citation>
    <scope>NUCLEOTIDE SEQUENCE [LARGE SCALE GENOMIC DNA]</scope>
    <source>
        <strain evidence="4 5">SAG 2043</strain>
    </source>
</reference>
<dbReference type="GO" id="GO:0004674">
    <property type="term" value="F:protein serine/threonine kinase activity"/>
    <property type="evidence" value="ECO:0007669"/>
    <property type="project" value="UniProtKB-EC"/>
</dbReference>
<evidence type="ECO:0000313" key="5">
    <source>
        <dbReference type="Proteomes" id="UP001489004"/>
    </source>
</evidence>
<dbReference type="Gene3D" id="1.10.510.10">
    <property type="entry name" value="Transferase(Phosphotransferase) domain 1"/>
    <property type="match status" value="1"/>
</dbReference>
<dbReference type="InterPro" id="IPR011009">
    <property type="entry name" value="Kinase-like_dom_sf"/>
</dbReference>
<evidence type="ECO:0000256" key="2">
    <source>
        <dbReference type="SAM" id="MobiDB-lite"/>
    </source>
</evidence>
<feature type="region of interest" description="Disordered" evidence="2">
    <location>
        <begin position="327"/>
        <end position="381"/>
    </location>
</feature>
<dbReference type="EMBL" id="JALJOR010000003">
    <property type="protein sequence ID" value="KAK9819614.1"/>
    <property type="molecule type" value="Genomic_DNA"/>
</dbReference>
<dbReference type="InterPro" id="IPR050588">
    <property type="entry name" value="WNK_Ser-Thr_kinase"/>
</dbReference>
<feature type="region of interest" description="Disordered" evidence="2">
    <location>
        <begin position="1"/>
        <end position="25"/>
    </location>
</feature>
<dbReference type="AlphaFoldDB" id="A0AAW1QDZ7"/>
<dbReference type="PROSITE" id="PS50011">
    <property type="entry name" value="PROTEIN_KINASE_DOM"/>
    <property type="match status" value="1"/>
</dbReference>
<dbReference type="Proteomes" id="UP001489004">
    <property type="component" value="Unassembled WGS sequence"/>
</dbReference>
<dbReference type="PANTHER" id="PTHR13902">
    <property type="entry name" value="SERINE/THREONINE-PROTEIN KINASE WNK WITH NO LYSINE -RELATED"/>
    <property type="match status" value="1"/>
</dbReference>
<dbReference type="EC" id="2.7.11.1" evidence="1"/>
<dbReference type="Pfam" id="PF00069">
    <property type="entry name" value="Pkinase"/>
    <property type="match status" value="1"/>
</dbReference>
<comment type="caution">
    <text evidence="4">The sequence shown here is derived from an EMBL/GenBank/DDBJ whole genome shotgun (WGS) entry which is preliminary data.</text>
</comment>
<organism evidence="4 5">
    <name type="scientific">[Myrmecia] bisecta</name>
    <dbReference type="NCBI Taxonomy" id="41462"/>
    <lineage>
        <taxon>Eukaryota</taxon>
        <taxon>Viridiplantae</taxon>
        <taxon>Chlorophyta</taxon>
        <taxon>core chlorophytes</taxon>
        <taxon>Trebouxiophyceae</taxon>
        <taxon>Trebouxiales</taxon>
        <taxon>Trebouxiaceae</taxon>
        <taxon>Myrmecia</taxon>
    </lineage>
</organism>
<evidence type="ECO:0000259" key="3">
    <source>
        <dbReference type="PROSITE" id="PS50011"/>
    </source>
</evidence>
<gene>
    <name evidence="4" type="ORF">WJX72_000313</name>
</gene>
<protein>
    <recommendedName>
        <fullName evidence="1">non-specific serine/threonine protein kinase</fullName>
        <ecNumber evidence="1">2.7.11.1</ecNumber>
    </recommendedName>
</protein>
<dbReference type="SUPFAM" id="SSF56112">
    <property type="entry name" value="Protein kinase-like (PK-like)"/>
    <property type="match status" value="1"/>
</dbReference>
<feature type="region of interest" description="Disordered" evidence="2">
    <location>
        <begin position="67"/>
        <end position="89"/>
    </location>
</feature>
<dbReference type="Gene3D" id="3.30.200.20">
    <property type="entry name" value="Phosphorylase Kinase, domain 1"/>
    <property type="match status" value="1"/>
</dbReference>
<name>A0AAW1QDZ7_9CHLO</name>
<evidence type="ECO:0000313" key="4">
    <source>
        <dbReference type="EMBL" id="KAK9819614.1"/>
    </source>
</evidence>
<evidence type="ECO:0000256" key="1">
    <source>
        <dbReference type="ARBA" id="ARBA00012513"/>
    </source>
</evidence>
<sequence>MLQQTGDPSVYLTPLPAGGQGTVASAKAPRPFCRTRLALGQCVRTGATMHANDSLVSLNSLPSIGSDYVSSHDPHADDEDDEIAEHDPTGRYCRYKQEVGKGRFKQVYKGFDEKQGIDIAWSKIQRDRNHLDEQQMHRIVEEMSIGLELDHPNIIKCYKCWEDRLANCINLVTEYFTSGNLRDYRQRHKHLELKAVKKWARQILSGLDSLHLKDPPIAHGDLRCDKIYINGHSGEIKIGDLGLATLLPCRFAPGVLPDGVNKENQYTRQVDIFAFGLCTLELATLKKLDSSNCAIWPQLLETVQDEAARSFIHRCLGPAESRPSARELLEDPFFARRPTRSDSHKKAASSEPELERGAPDQSARASRTSVDSDADAGGVSCTVGTVRGEDYNFQFSGKIKDGKLHFRLNMEYEGSDTESAEVGSRRTIDFTYDPEVDTPDEIATEISNEFNLSSTDRDICAAALKEWLAKEMPG</sequence>
<dbReference type="InterPro" id="IPR000719">
    <property type="entry name" value="Prot_kinase_dom"/>
</dbReference>
<accession>A0AAW1QDZ7</accession>
<proteinExistence type="predicted"/>